<sequence length="78" mass="8696">MDPIRLIVVMAFDRSDEGEHVAAFEAMQFDVEERAVRASRDLAPKHAGVIAWVREAEPDVGEHPPTILLQSGEVPEME</sequence>
<protein>
    <submittedName>
        <fullName evidence="1">Uncharacterized protein</fullName>
    </submittedName>
</protein>
<gene>
    <name evidence="1" type="ORF">FHS21_002554</name>
</gene>
<dbReference type="RefSeq" id="WP_112532518.1">
    <property type="nucleotide sequence ID" value="NZ_JACHXN010000007.1"/>
</dbReference>
<accession>A0A839UCN3</accession>
<dbReference type="Proteomes" id="UP000554520">
    <property type="component" value="Unassembled WGS sequence"/>
</dbReference>
<keyword evidence="2" id="KW-1185">Reference proteome</keyword>
<dbReference type="AlphaFoldDB" id="A0A839UCN3"/>
<reference evidence="1 2" key="1">
    <citation type="submission" date="2020-08" db="EMBL/GenBank/DDBJ databases">
        <title>Genomic Encyclopedia of Type Strains, Phase III (KMG-III): the genomes of soil and plant-associated and newly described type strains.</title>
        <authorList>
            <person name="Whitman W."/>
        </authorList>
    </citation>
    <scope>NUCLEOTIDE SEQUENCE [LARGE SCALE GENOMIC DNA]</scope>
    <source>
        <strain evidence="1 2">CECT 7015</strain>
    </source>
</reference>
<dbReference type="EMBL" id="JACHXN010000007">
    <property type="protein sequence ID" value="MBB3146139.1"/>
    <property type="molecule type" value="Genomic_DNA"/>
</dbReference>
<name>A0A839UCN3_9HYPH</name>
<proteinExistence type="predicted"/>
<organism evidence="1 2">
    <name type="scientific">Phyllobacterium trifolii</name>
    <dbReference type="NCBI Taxonomy" id="300193"/>
    <lineage>
        <taxon>Bacteria</taxon>
        <taxon>Pseudomonadati</taxon>
        <taxon>Pseudomonadota</taxon>
        <taxon>Alphaproteobacteria</taxon>
        <taxon>Hyphomicrobiales</taxon>
        <taxon>Phyllobacteriaceae</taxon>
        <taxon>Phyllobacterium</taxon>
    </lineage>
</organism>
<evidence type="ECO:0000313" key="2">
    <source>
        <dbReference type="Proteomes" id="UP000554520"/>
    </source>
</evidence>
<evidence type="ECO:0000313" key="1">
    <source>
        <dbReference type="EMBL" id="MBB3146139.1"/>
    </source>
</evidence>
<comment type="caution">
    <text evidence="1">The sequence shown here is derived from an EMBL/GenBank/DDBJ whole genome shotgun (WGS) entry which is preliminary data.</text>
</comment>